<dbReference type="EMBL" id="MIEK01000017">
    <property type="protein sequence ID" value="OEH82676.1"/>
    <property type="molecule type" value="Genomic_DNA"/>
</dbReference>
<feature type="domain" description="ABC transporter" evidence="3">
    <location>
        <begin position="1"/>
        <end position="226"/>
    </location>
</feature>
<evidence type="ECO:0000256" key="2">
    <source>
        <dbReference type="ARBA" id="ARBA00022840"/>
    </source>
</evidence>
<evidence type="ECO:0000313" key="4">
    <source>
        <dbReference type="EMBL" id="OEH82676.1"/>
    </source>
</evidence>
<dbReference type="Proteomes" id="UP000095256">
    <property type="component" value="Unassembled WGS sequence"/>
</dbReference>
<dbReference type="RefSeq" id="WP_069698312.1">
    <property type="nucleotide sequence ID" value="NZ_JAGGMA010000024.1"/>
</dbReference>
<comment type="caution">
    <text evidence="4">The sequence shown here is derived from an EMBL/GenBank/DDBJ whole genome shotgun (WGS) entry which is preliminary data.</text>
</comment>
<organism evidence="4 5">
    <name type="scientific">Enterococcus rivorum</name>
    <dbReference type="NCBI Taxonomy" id="762845"/>
    <lineage>
        <taxon>Bacteria</taxon>
        <taxon>Bacillati</taxon>
        <taxon>Bacillota</taxon>
        <taxon>Bacilli</taxon>
        <taxon>Lactobacillales</taxon>
        <taxon>Enterococcaceae</taxon>
        <taxon>Enterococcus</taxon>
    </lineage>
</organism>
<evidence type="ECO:0000256" key="1">
    <source>
        <dbReference type="ARBA" id="ARBA00022741"/>
    </source>
</evidence>
<name>A0A1E5KXU0_9ENTE</name>
<accession>A0A1E5KXU0</accession>
<dbReference type="SMART" id="SM00382">
    <property type="entry name" value="AAA"/>
    <property type="match status" value="1"/>
</dbReference>
<dbReference type="OrthoDB" id="9804819at2"/>
<dbReference type="PANTHER" id="PTHR43158">
    <property type="entry name" value="SKFA PEPTIDE EXPORT ATP-BINDING PROTEIN SKFE"/>
    <property type="match status" value="1"/>
</dbReference>
<dbReference type="SUPFAM" id="SSF52540">
    <property type="entry name" value="P-loop containing nucleoside triphosphate hydrolases"/>
    <property type="match status" value="1"/>
</dbReference>
<dbReference type="Pfam" id="PF00005">
    <property type="entry name" value="ABC_tran"/>
    <property type="match status" value="1"/>
</dbReference>
<dbReference type="InterPro" id="IPR003593">
    <property type="entry name" value="AAA+_ATPase"/>
</dbReference>
<reference evidence="4 5" key="1">
    <citation type="submission" date="2016-09" db="EMBL/GenBank/DDBJ databases">
        <authorList>
            <person name="Capua I."/>
            <person name="De Benedictis P."/>
            <person name="Joannis T."/>
            <person name="Lombin L.H."/>
            <person name="Cattoli G."/>
        </authorList>
    </citation>
    <scope>NUCLEOTIDE SEQUENCE [LARGE SCALE GENOMIC DNA]</scope>
    <source>
        <strain evidence="4 5">LMG 25899</strain>
    </source>
</reference>
<dbReference type="PANTHER" id="PTHR43158:SF10">
    <property type="entry name" value="ABC TRANSPORTER ATP-BINDING PROTEIN YTRB"/>
    <property type="match status" value="1"/>
</dbReference>
<keyword evidence="2" id="KW-0067">ATP-binding</keyword>
<keyword evidence="5" id="KW-1185">Reference proteome</keyword>
<evidence type="ECO:0000259" key="3">
    <source>
        <dbReference type="PROSITE" id="PS50893"/>
    </source>
</evidence>
<proteinExistence type="predicted"/>
<dbReference type="AlphaFoldDB" id="A0A1E5KXU0"/>
<sequence>MRLENVSKKIEQHSILESISITFNKHEITGLIGRNGSGKTTLFRTIASHYELDTGQIFVEDLDIQKHLLLKQNIFYIDEQYNFFSSYSLKAIQLFYENAYLGFDKNKFISLLTEHGLDLRYKYRSMSKGMQGLFKMILAVCSNADFVLLDEPFDGLDIIIKKKVIGLLLDDVAEKNRSYVISSHNLNELESIIDRALILKEHRIQYDYHLEDLREQARKIQMVFPTKKVPTLVKENSKLLHFQGRVVTAIFESYTPDLEESIKQLQPILFEELPLTLEDLFEVNLSKETTDYFIQGDQRWINN</sequence>
<protein>
    <submittedName>
        <fullName evidence="4">Multidrug ABC transporter</fullName>
    </submittedName>
</protein>
<dbReference type="PROSITE" id="PS50893">
    <property type="entry name" value="ABC_TRANSPORTER_2"/>
    <property type="match status" value="1"/>
</dbReference>
<gene>
    <name evidence="4" type="ORF">BCR26_12120</name>
</gene>
<dbReference type="STRING" id="762845.BCR26_12120"/>
<dbReference type="GO" id="GO:0005524">
    <property type="term" value="F:ATP binding"/>
    <property type="evidence" value="ECO:0007669"/>
    <property type="project" value="UniProtKB-KW"/>
</dbReference>
<dbReference type="GO" id="GO:0016887">
    <property type="term" value="F:ATP hydrolysis activity"/>
    <property type="evidence" value="ECO:0007669"/>
    <property type="project" value="InterPro"/>
</dbReference>
<dbReference type="InterPro" id="IPR027417">
    <property type="entry name" value="P-loop_NTPase"/>
</dbReference>
<keyword evidence="1" id="KW-0547">Nucleotide-binding</keyword>
<evidence type="ECO:0000313" key="5">
    <source>
        <dbReference type="Proteomes" id="UP000095256"/>
    </source>
</evidence>
<dbReference type="Gene3D" id="3.40.50.300">
    <property type="entry name" value="P-loop containing nucleotide triphosphate hydrolases"/>
    <property type="match status" value="1"/>
</dbReference>
<dbReference type="InterPro" id="IPR003439">
    <property type="entry name" value="ABC_transporter-like_ATP-bd"/>
</dbReference>